<evidence type="ECO:0000313" key="1">
    <source>
        <dbReference type="EMBL" id="ORY11415.1"/>
    </source>
</evidence>
<reference evidence="1 2" key="1">
    <citation type="submission" date="2016-07" db="EMBL/GenBank/DDBJ databases">
        <title>Pervasive Adenine N6-methylation of Active Genes in Fungi.</title>
        <authorList>
            <consortium name="DOE Joint Genome Institute"/>
            <person name="Mondo S.J."/>
            <person name="Dannebaum R.O."/>
            <person name="Kuo R.C."/>
            <person name="Labutti K."/>
            <person name="Haridas S."/>
            <person name="Kuo A."/>
            <person name="Salamov A."/>
            <person name="Ahrendt S.R."/>
            <person name="Lipzen A."/>
            <person name="Sullivan W."/>
            <person name="Andreopoulos W.B."/>
            <person name="Clum A."/>
            <person name="Lindquist E."/>
            <person name="Daum C."/>
            <person name="Ramamoorthy G.K."/>
            <person name="Gryganskyi A."/>
            <person name="Culley D."/>
            <person name="Magnuson J.K."/>
            <person name="James T.Y."/>
            <person name="O'Malley M.A."/>
            <person name="Stajich J.E."/>
            <person name="Spatafora J.W."/>
            <person name="Visel A."/>
            <person name="Grigoriev I.V."/>
        </authorList>
    </citation>
    <scope>NUCLEOTIDE SEQUENCE [LARGE SCALE GENOMIC DNA]</scope>
    <source>
        <strain evidence="1 2">CBS 115471</strain>
    </source>
</reference>
<keyword evidence="2" id="KW-1185">Reference proteome</keyword>
<name>A0A1Y1ZNL8_9PLEO</name>
<gene>
    <name evidence="1" type="ORF">BCR34DRAFT_326230</name>
</gene>
<dbReference type="EMBL" id="MCFA01000061">
    <property type="protein sequence ID" value="ORY11415.1"/>
    <property type="molecule type" value="Genomic_DNA"/>
</dbReference>
<protein>
    <submittedName>
        <fullName evidence="1">Uncharacterized protein</fullName>
    </submittedName>
</protein>
<sequence>MGMTPTLTALALQAFHFSHSPPQKSNPHPIPRWTWCCCAPQHQFGPWRSKEGGRRELRASWWCSGGAWRFDVAVRFLFTARRFLFTARRFLFTARRFLFTARRFEFVLAVTCTNSSPSFTPRCLAIYSSSVSLAICSSPMPLGACWCHWSSFHVRSTCS</sequence>
<organism evidence="1 2">
    <name type="scientific">Clohesyomyces aquaticus</name>
    <dbReference type="NCBI Taxonomy" id="1231657"/>
    <lineage>
        <taxon>Eukaryota</taxon>
        <taxon>Fungi</taxon>
        <taxon>Dikarya</taxon>
        <taxon>Ascomycota</taxon>
        <taxon>Pezizomycotina</taxon>
        <taxon>Dothideomycetes</taxon>
        <taxon>Pleosporomycetidae</taxon>
        <taxon>Pleosporales</taxon>
        <taxon>Lindgomycetaceae</taxon>
        <taxon>Clohesyomyces</taxon>
    </lineage>
</organism>
<dbReference type="Proteomes" id="UP000193144">
    <property type="component" value="Unassembled WGS sequence"/>
</dbReference>
<dbReference type="AlphaFoldDB" id="A0A1Y1ZNL8"/>
<evidence type="ECO:0000313" key="2">
    <source>
        <dbReference type="Proteomes" id="UP000193144"/>
    </source>
</evidence>
<proteinExistence type="predicted"/>
<comment type="caution">
    <text evidence="1">The sequence shown here is derived from an EMBL/GenBank/DDBJ whole genome shotgun (WGS) entry which is preliminary data.</text>
</comment>
<accession>A0A1Y1ZNL8</accession>